<accession>A0A9X3N3W3</accession>
<feature type="compositionally biased region" description="Pro residues" evidence="2">
    <location>
        <begin position="467"/>
        <end position="490"/>
    </location>
</feature>
<reference evidence="5" key="1">
    <citation type="submission" date="2022-10" db="EMBL/GenBank/DDBJ databases">
        <title>The WGS of Solirubrobacter phytolaccae KCTC 29190.</title>
        <authorList>
            <person name="Jiang Z."/>
        </authorList>
    </citation>
    <scope>NUCLEOTIDE SEQUENCE</scope>
    <source>
        <strain evidence="5">KCTC 29190</strain>
    </source>
</reference>
<feature type="region of interest" description="Disordered" evidence="2">
    <location>
        <begin position="452"/>
        <end position="492"/>
    </location>
</feature>
<gene>
    <name evidence="5" type="ORF">OJ997_01720</name>
</gene>
<keyword evidence="3" id="KW-0732">Signal</keyword>
<dbReference type="InterPro" id="IPR008979">
    <property type="entry name" value="Galactose-bd-like_sf"/>
</dbReference>
<evidence type="ECO:0000256" key="2">
    <source>
        <dbReference type="SAM" id="MobiDB-lite"/>
    </source>
</evidence>
<comment type="caution">
    <text evidence="5">The sequence shown here is derived from an EMBL/GenBank/DDBJ whole genome shotgun (WGS) entry which is preliminary data.</text>
</comment>
<dbReference type="SUPFAM" id="SSF49785">
    <property type="entry name" value="Galactose-binding domain-like"/>
    <property type="match status" value="2"/>
</dbReference>
<dbReference type="AlphaFoldDB" id="A0A9X3N3W3"/>
<dbReference type="Proteomes" id="UP001147653">
    <property type="component" value="Unassembled WGS sequence"/>
</dbReference>
<evidence type="ECO:0000256" key="1">
    <source>
        <dbReference type="ARBA" id="ARBA00022801"/>
    </source>
</evidence>
<evidence type="ECO:0000313" key="5">
    <source>
        <dbReference type="EMBL" id="MDA0178996.1"/>
    </source>
</evidence>
<dbReference type="Gene3D" id="2.60.120.260">
    <property type="entry name" value="Galactose-binding domain-like"/>
    <property type="match status" value="3"/>
</dbReference>
<evidence type="ECO:0000259" key="4">
    <source>
        <dbReference type="Pfam" id="PF02018"/>
    </source>
</evidence>
<feature type="signal peptide" evidence="3">
    <location>
        <begin position="1"/>
        <end position="23"/>
    </location>
</feature>
<feature type="domain" description="CBM-cenC" evidence="4">
    <location>
        <begin position="27"/>
        <end position="150"/>
    </location>
</feature>
<proteinExistence type="predicted"/>
<feature type="domain" description="CBM-cenC" evidence="4">
    <location>
        <begin position="172"/>
        <end position="293"/>
    </location>
</feature>
<feature type="chain" id="PRO_5040777129" evidence="3">
    <location>
        <begin position="24"/>
        <end position="610"/>
    </location>
</feature>
<evidence type="ECO:0000313" key="6">
    <source>
        <dbReference type="Proteomes" id="UP001147653"/>
    </source>
</evidence>
<name>A0A9X3N3W3_9ACTN</name>
<dbReference type="RefSeq" id="WP_270023263.1">
    <property type="nucleotide sequence ID" value="NZ_JAPDDP010000002.1"/>
</dbReference>
<dbReference type="Pfam" id="PF02018">
    <property type="entry name" value="CBM_4_9"/>
    <property type="match status" value="2"/>
</dbReference>
<sequence length="610" mass="63620">MHRLTLLAALLLTLLIAPAAAHAAGPNLLRNASFEQPSLRAWSLFGPGQGGTQTTPGVAREGRGYGIVQTSAASDTIAQDVSVSVAQYRSYSFSMWVRSASGRPFKGSIVLFGLSGPVEGTGTDFTADADWQLVTATFMATHAHTALRAQVDLHTAGEQLLLDGAQLLPVRLRNASFEDTSGAGWYTDGAALQISGAAARDGVRSGVLTAAERGGSLLQDQPIVPAAGEHYTYSAWVRSVSGAPVSGRIGLWATASESETGFTPFTAGPEWQLVTVTLRTTSGADILRTQVQLLSPGLGVYVDGAQLTQPGLGNASFEQAFFRSWDLFPRGPLTAASAQPGDARDGSAFGVARADAAGRSFAQDVAVGTDAGGSQTFSAWLRSPDSAGAAGSLVLTGTGGGDETASTPFSVGSAWTLVSVPLDAERAHSGLRAEVVLDTPGRELQVDGASLAAGNARDDRLLSPPVADTPPPAGPVTQPQPQPTPAPTPAAPRFVRSAVAYKWKANRRYTTVTTLVVRDVPENGWVELRCTGKGKGCPTTRTVTRKRIATTSFKTLFGKRKLKPGAQVEIRVLAPGLVGKVARFQIRKGKLPKVTFLCLAPGAKRPAKCA</sequence>
<dbReference type="InterPro" id="IPR003305">
    <property type="entry name" value="CenC_carb-bd"/>
</dbReference>
<dbReference type="EMBL" id="JAPDDP010000002">
    <property type="protein sequence ID" value="MDA0178996.1"/>
    <property type="molecule type" value="Genomic_DNA"/>
</dbReference>
<dbReference type="GO" id="GO:0016798">
    <property type="term" value="F:hydrolase activity, acting on glycosyl bonds"/>
    <property type="evidence" value="ECO:0007669"/>
    <property type="project" value="InterPro"/>
</dbReference>
<keyword evidence="1" id="KW-0378">Hydrolase</keyword>
<protein>
    <submittedName>
        <fullName evidence="5">Carbohydrate binding domain-containing protein</fullName>
    </submittedName>
</protein>
<organism evidence="5 6">
    <name type="scientific">Solirubrobacter phytolaccae</name>
    <dbReference type="NCBI Taxonomy" id="1404360"/>
    <lineage>
        <taxon>Bacteria</taxon>
        <taxon>Bacillati</taxon>
        <taxon>Actinomycetota</taxon>
        <taxon>Thermoleophilia</taxon>
        <taxon>Solirubrobacterales</taxon>
        <taxon>Solirubrobacteraceae</taxon>
        <taxon>Solirubrobacter</taxon>
    </lineage>
</organism>
<evidence type="ECO:0000256" key="3">
    <source>
        <dbReference type="SAM" id="SignalP"/>
    </source>
</evidence>
<keyword evidence="6" id="KW-1185">Reference proteome</keyword>